<feature type="region of interest" description="Disordered" evidence="4">
    <location>
        <begin position="1425"/>
        <end position="1450"/>
    </location>
</feature>
<dbReference type="Pfam" id="PF08623">
    <property type="entry name" value="TIP120"/>
    <property type="match status" value="1"/>
</dbReference>
<feature type="compositionally biased region" description="Acidic residues" evidence="4">
    <location>
        <begin position="332"/>
        <end position="341"/>
    </location>
</feature>
<feature type="region of interest" description="Disordered" evidence="4">
    <location>
        <begin position="332"/>
        <end position="384"/>
    </location>
</feature>
<evidence type="ECO:0000256" key="1">
    <source>
        <dbReference type="ARBA" id="ARBA00007657"/>
    </source>
</evidence>
<comment type="similarity">
    <text evidence="1">Belongs to the CAND family.</text>
</comment>
<dbReference type="InterPro" id="IPR011989">
    <property type="entry name" value="ARM-like"/>
</dbReference>
<organism evidence="6 7">
    <name type="scientific">Magnusiomyces paraingens</name>
    <dbReference type="NCBI Taxonomy" id="2606893"/>
    <lineage>
        <taxon>Eukaryota</taxon>
        <taxon>Fungi</taxon>
        <taxon>Dikarya</taxon>
        <taxon>Ascomycota</taxon>
        <taxon>Saccharomycotina</taxon>
        <taxon>Dipodascomycetes</taxon>
        <taxon>Dipodascales</taxon>
        <taxon>Dipodascaceae</taxon>
        <taxon>Magnusiomyces</taxon>
    </lineage>
</organism>
<keyword evidence="2" id="KW-0677">Repeat</keyword>
<dbReference type="OrthoDB" id="6260732at2759"/>
<dbReference type="InterPro" id="IPR013932">
    <property type="entry name" value="TATA-bd_TIP120"/>
</dbReference>
<dbReference type="RefSeq" id="XP_031850819.1">
    <property type="nucleotide sequence ID" value="XM_031994928.1"/>
</dbReference>
<proteinExistence type="inferred from homology"/>
<dbReference type="Proteomes" id="UP000398389">
    <property type="component" value="Unassembled WGS sequence"/>
</dbReference>
<evidence type="ECO:0000313" key="7">
    <source>
        <dbReference type="Proteomes" id="UP000398389"/>
    </source>
</evidence>
<feature type="domain" description="TATA-binding protein interacting (TIP20)" evidence="5">
    <location>
        <begin position="1188"/>
        <end position="1370"/>
    </location>
</feature>
<dbReference type="GeneID" id="43579028"/>
<feature type="compositionally biased region" description="Low complexity" evidence="4">
    <location>
        <begin position="605"/>
        <end position="618"/>
    </location>
</feature>
<evidence type="ECO:0000256" key="4">
    <source>
        <dbReference type="SAM" id="MobiDB-lite"/>
    </source>
</evidence>
<dbReference type="EMBL" id="CABVLU010000001">
    <property type="protein sequence ID" value="VVT43904.1"/>
    <property type="molecule type" value="Genomic_DNA"/>
</dbReference>
<name>A0A5E8AYX8_9ASCO</name>
<feature type="region of interest" description="Disordered" evidence="4">
    <location>
        <begin position="605"/>
        <end position="625"/>
    </location>
</feature>
<dbReference type="GO" id="GO:0010265">
    <property type="term" value="P:SCF complex assembly"/>
    <property type="evidence" value="ECO:0007669"/>
    <property type="project" value="InterPro"/>
</dbReference>
<feature type="compositionally biased region" description="Acidic residues" evidence="4">
    <location>
        <begin position="350"/>
        <end position="384"/>
    </location>
</feature>
<evidence type="ECO:0000313" key="6">
    <source>
        <dbReference type="EMBL" id="VVT43904.1"/>
    </source>
</evidence>
<sequence length="1484" mass="160887">MIQQLADLLEKFNNIDSDIRFMALKDLQTLLSHPENLKAIKLDVSIVHVVTKVLQRLADNISEVQNEAVKCIPILVSNLNTPHLITYAIQPLIKPEKLLDSRATARNEKEDYSIFSTALRTVVINVSDNSSGPSLVLILLPYLLDVIQKYRSVDDIDILISLIERFGSSFTDDQVNKTEAGLIEILQNQTGLIQKRAIIALGKLTRYLQGDAYVNLLAFITKNFPAAGSGLPIQSTKNIIILASTVIKADSSKAKQYLNEIVPQLISTLHIELLEDEYANESVDLAEVREASLTALETIISEFDSQTITSFLEQFIAVAKAFLRFDPNFVGDDEEQTEEESIFASNGTTDDVDMDEEDDEEEEEEGDDDDDFDEDNGFSDDDDDQTWKLRRLSAKIIGGLVNAAPMSLSSIYSETFKPIVVSCIKEREDSVKVTSLETFSILVEAASSDRYFYATRQTFNNKRKSSDANVSYTTDPQTLLGDSLPVIIKNFIELLNNKDSSKNVKHSLLATIKSLNDVVRFSVKDLSLTINAITAVASIRGSPYMSDVLQIVGSILTRNNTSNLDTLLQKLVEIIVNGISDSYYRISGEALDTVLCLFPHYIPSSSRSGNNNSGSNNGNNGGGQLPTIDTSQLQVALITKVGGNSFDIDIRKKAIKALAVLLQRVPSTSEQVTAAVNAISSQLDNELLRYEALNAIKTFTSVETSGSNPIAASVPLAFWLPNITHLSTQWAAKTLNQIIVFLRQSLFLIRSESLHDMRLLSQLVSLRILNKEAKEEEVSEFGKFIHALLDKVFTSIDELKKTTTLENKVKSEIESVGQFATIGAQESSISDLEFQLSSEIRLFAESFDGLVLLGPSLLSSIVEVSTRLFSSTESASIESALLALFDKYTRSLPSDKVAGFYKGLSSGSGSLVSSVIGLTIVNCGLDSEIAQFSGEIEQQAALASPDIATTEKALQVLGYVGRHKELDICLDSIYSLLNNEALRTSVASTVGKVTIGGLSKYLDELLQHLVNVKEQGKQYFYLLSLKSVVVYLQTSAEQYKKDATTPGSPSPGVGGSSSNVATAEISNFPQAIYVDTIWKTLFSIGFEDDRAQGGEKAIVAECIGRLSIIDPDKYLPELKSQLASPKVSVRRSVVSAVKYTFGQTHEQYDRLLRPMIVDFLVLMEDENLSIRQVALSTLMSAIRNKPLLLLPHLSRLLPLLYKETHKDSSLVRIVQMGPFKHEVDDGLELRKSAYEAMYTLITALPYEWQASLVRDETFADRAFAGLEDDHDIRVLSCVTLGRMVAIDIRFLTQRGGSSSSTTGAASSGGGGGGDGATKETNLERIISGFSEILDTQVKANAVKQEFESQGELVRNVLRVTQSINESIDAAGLGVSGKVGGIGSGTTGGSGFGNVGSSGNGNLLKTLSTASLNTVNNLTAGTYGGGSGVGTSTPGTPVPGGGSSTGGVTTAAASAKGGSGLSDGDLVAWMHFQDKLENGAFKGMQ</sequence>
<protein>
    <recommendedName>
        <fullName evidence="5">TATA-binding protein interacting (TIP20) domain-containing protein</fullName>
    </recommendedName>
</protein>
<keyword evidence="7" id="KW-1185">Reference proteome</keyword>
<accession>A0A5E8AYX8</accession>
<dbReference type="InterPro" id="IPR016024">
    <property type="entry name" value="ARM-type_fold"/>
</dbReference>
<dbReference type="InterPro" id="IPR039852">
    <property type="entry name" value="CAND1/CAND2"/>
</dbReference>
<evidence type="ECO:0000256" key="2">
    <source>
        <dbReference type="ARBA" id="ARBA00022737"/>
    </source>
</evidence>
<feature type="region of interest" description="Disordered" evidence="4">
    <location>
        <begin position="1294"/>
        <end position="1317"/>
    </location>
</feature>
<evidence type="ECO:0000259" key="5">
    <source>
        <dbReference type="Pfam" id="PF08623"/>
    </source>
</evidence>
<feature type="compositionally biased region" description="Gly residues" evidence="4">
    <location>
        <begin position="1306"/>
        <end position="1315"/>
    </location>
</feature>
<reference evidence="6 7" key="1">
    <citation type="submission" date="2019-09" db="EMBL/GenBank/DDBJ databases">
        <authorList>
            <person name="Brejova B."/>
        </authorList>
    </citation>
    <scope>NUCLEOTIDE SEQUENCE [LARGE SCALE GENOMIC DNA]</scope>
</reference>
<evidence type="ECO:0000256" key="3">
    <source>
        <dbReference type="ARBA" id="ARBA00022786"/>
    </source>
</evidence>
<keyword evidence="3" id="KW-0833">Ubl conjugation pathway</keyword>
<dbReference type="PANTHER" id="PTHR12696">
    <property type="entry name" value="TIP120"/>
    <property type="match status" value="1"/>
</dbReference>
<dbReference type="SUPFAM" id="SSF48371">
    <property type="entry name" value="ARM repeat"/>
    <property type="match status" value="1"/>
</dbReference>
<feature type="compositionally biased region" description="Low complexity" evidence="4">
    <location>
        <begin position="1295"/>
        <end position="1305"/>
    </location>
</feature>
<gene>
    <name evidence="6" type="ORF">SAPINGB_P000204</name>
</gene>
<dbReference type="Gene3D" id="1.25.10.10">
    <property type="entry name" value="Leucine-rich Repeat Variant"/>
    <property type="match status" value="1"/>
</dbReference>